<evidence type="ECO:0000256" key="5">
    <source>
        <dbReference type="ARBA" id="ARBA00022490"/>
    </source>
</evidence>
<dbReference type="PANTHER" id="PTHR12596:SF1">
    <property type="entry name" value="EXPORTIN-4"/>
    <property type="match status" value="1"/>
</dbReference>
<comment type="similarity">
    <text evidence="3">Belongs to the exportin family.</text>
</comment>
<evidence type="ECO:0000256" key="2">
    <source>
        <dbReference type="ARBA" id="ARBA00004496"/>
    </source>
</evidence>
<keyword evidence="5" id="KW-0963">Cytoplasm</keyword>
<keyword evidence="6" id="KW-0653">Protein transport</keyword>
<comment type="subcellular location">
    <subcellularLocation>
        <location evidence="2">Cytoplasm</location>
    </subcellularLocation>
    <subcellularLocation>
        <location evidence="1">Nucleus</location>
    </subcellularLocation>
</comment>
<dbReference type="InterPro" id="IPR044189">
    <property type="entry name" value="XPO4/7-like"/>
</dbReference>
<evidence type="ECO:0000256" key="1">
    <source>
        <dbReference type="ARBA" id="ARBA00004123"/>
    </source>
</evidence>
<proteinExistence type="inferred from homology"/>
<accession>A0ABY7EDH5</accession>
<dbReference type="Proteomes" id="UP001164746">
    <property type="component" value="Chromosome 6"/>
</dbReference>
<dbReference type="InterPro" id="IPR016024">
    <property type="entry name" value="ARM-type_fold"/>
</dbReference>
<evidence type="ECO:0000256" key="8">
    <source>
        <dbReference type="SAM" id="MobiDB-lite"/>
    </source>
</evidence>
<name>A0ABY7EDH5_MYAAR</name>
<gene>
    <name evidence="9" type="ORF">MAR_016950</name>
</gene>
<protein>
    <submittedName>
        <fullName evidence="9">XPO4-like protein</fullName>
    </submittedName>
</protein>
<dbReference type="PANTHER" id="PTHR12596">
    <property type="entry name" value="EXPORTIN 4,7-RELATED"/>
    <property type="match status" value="1"/>
</dbReference>
<dbReference type="EMBL" id="CP111017">
    <property type="protein sequence ID" value="WAR06992.1"/>
    <property type="molecule type" value="Genomic_DNA"/>
</dbReference>
<feature type="compositionally biased region" description="Acidic residues" evidence="8">
    <location>
        <begin position="346"/>
        <end position="355"/>
    </location>
</feature>
<evidence type="ECO:0000313" key="10">
    <source>
        <dbReference type="Proteomes" id="UP001164746"/>
    </source>
</evidence>
<keyword evidence="7" id="KW-0539">Nucleus</keyword>
<evidence type="ECO:0000256" key="7">
    <source>
        <dbReference type="ARBA" id="ARBA00023242"/>
    </source>
</evidence>
<evidence type="ECO:0000313" key="9">
    <source>
        <dbReference type="EMBL" id="WAR06992.1"/>
    </source>
</evidence>
<feature type="region of interest" description="Disordered" evidence="8">
    <location>
        <begin position="334"/>
        <end position="355"/>
    </location>
</feature>
<evidence type="ECO:0000256" key="6">
    <source>
        <dbReference type="ARBA" id="ARBA00022927"/>
    </source>
</evidence>
<keyword evidence="10" id="KW-1185">Reference proteome</keyword>
<dbReference type="SUPFAM" id="SSF48371">
    <property type="entry name" value="ARM repeat"/>
    <property type="match status" value="1"/>
</dbReference>
<evidence type="ECO:0000256" key="4">
    <source>
        <dbReference type="ARBA" id="ARBA00022448"/>
    </source>
</evidence>
<reference evidence="9" key="1">
    <citation type="submission" date="2022-11" db="EMBL/GenBank/DDBJ databases">
        <title>Centuries of genome instability and evolution in soft-shell clam transmissible cancer (bioRxiv).</title>
        <authorList>
            <person name="Hart S.F.M."/>
            <person name="Yonemitsu M.A."/>
            <person name="Giersch R.M."/>
            <person name="Beal B.F."/>
            <person name="Arriagada G."/>
            <person name="Davis B.W."/>
            <person name="Ostrander E.A."/>
            <person name="Goff S.P."/>
            <person name="Metzger M.J."/>
        </authorList>
    </citation>
    <scope>NUCLEOTIDE SEQUENCE</scope>
    <source>
        <strain evidence="9">MELC-2E11</strain>
        <tissue evidence="9">Siphon/mantle</tissue>
    </source>
</reference>
<evidence type="ECO:0000256" key="3">
    <source>
        <dbReference type="ARBA" id="ARBA00009466"/>
    </source>
</evidence>
<keyword evidence="4" id="KW-0813">Transport</keyword>
<organism evidence="9 10">
    <name type="scientific">Mya arenaria</name>
    <name type="common">Soft-shell clam</name>
    <dbReference type="NCBI Taxonomy" id="6604"/>
    <lineage>
        <taxon>Eukaryota</taxon>
        <taxon>Metazoa</taxon>
        <taxon>Spiralia</taxon>
        <taxon>Lophotrochozoa</taxon>
        <taxon>Mollusca</taxon>
        <taxon>Bivalvia</taxon>
        <taxon>Autobranchia</taxon>
        <taxon>Heteroconchia</taxon>
        <taxon>Euheterodonta</taxon>
        <taxon>Imparidentia</taxon>
        <taxon>Neoheterodontei</taxon>
        <taxon>Myida</taxon>
        <taxon>Myoidea</taxon>
        <taxon>Myidae</taxon>
        <taxon>Mya</taxon>
    </lineage>
</organism>
<sequence length="401" mass="45745">MQSYVREQILRTVALLLKRGTLDEKGAKLDSLFQDQLVACSMMTALLNEFSSSSRTSSVGFTWEFHTKCKRAFEENNLQKVFLFSLQMLNEIEKQPPPLSRETTAVLNRFLGITEQVLCWEFTPKLNMLRRNVGSFDNSQTVTLKPPEKWRQTLLDPSLVQLVFRVHQKARHNQDMATHSTQCLTQLASLNGVIYKDDRARTQYLTAFIETLLAFLDSVDLQDYECLGVACMFKNLIMMFPSICISSLPSSLYERFITKLQTLTCAYGREAALEEEMHKDDTVHMEAYEKLLETWMELLTTKKDNVPMEPVQTHAQHVFNSYIQCHISPPDGCRVQGTDDSRPDSEDVDEVEEDDRDKFSDQLCCVGALGRLTGIGRPCVPLAWPTTANTPDASLVWKSEL</sequence>